<evidence type="ECO:0000313" key="4">
    <source>
        <dbReference type="Proteomes" id="UP000317421"/>
    </source>
</evidence>
<dbReference type="InterPro" id="IPR012902">
    <property type="entry name" value="N_methyl_site"/>
</dbReference>
<dbReference type="AlphaFoldDB" id="A0A5C6A9X5"/>
<sequence length="358" mass="38598">MLGRARHAERPPGMTLVELLVVIAIIGILVALLLPAVQAAREAARLTQCKNNLRQVGIAALNFESTHRALPAGGWNAAWIGDPNVGAGPRQPGGWIFQSAPFLELAPQSLPGGGVTEFFALRDALTQMAAVPIPTMNCPSRRQAVAYPAYDEEGFNFSPPRQAAKTDYAANGGTRLVVGGKNSGPWIHIPFVGSQCAGEFPNCRWVSDDNWLRQNWDGVVGDHVGARLAQITDGASNTLLAAEKWVYSLYYDRVSVDSDVDNQTNGVPHDNPGDNGSMYVGHDYDNVRSGGVAPRRDSEYDRSNPQTDKKGKHYLRSFGGAHPAGLASVRCDGSVHLVDYDVESAVWANLSARNDGRQ</sequence>
<name>A0A5C6A9X5_9BACT</name>
<dbReference type="InterPro" id="IPR045584">
    <property type="entry name" value="Pilin-like"/>
</dbReference>
<dbReference type="Gene3D" id="3.30.700.10">
    <property type="entry name" value="Glycoprotein, Type 4 Pilin"/>
    <property type="match status" value="1"/>
</dbReference>
<gene>
    <name evidence="3" type="ORF">Pla108_32430</name>
</gene>
<dbReference type="NCBIfam" id="TIGR02532">
    <property type="entry name" value="IV_pilin_GFxxxE"/>
    <property type="match status" value="1"/>
</dbReference>
<dbReference type="EMBL" id="SJPR01000004">
    <property type="protein sequence ID" value="TWT96157.1"/>
    <property type="molecule type" value="Genomic_DNA"/>
</dbReference>
<dbReference type="SUPFAM" id="SSF54523">
    <property type="entry name" value="Pili subunits"/>
    <property type="match status" value="1"/>
</dbReference>
<comment type="caution">
    <text evidence="3">The sequence shown here is derived from an EMBL/GenBank/DDBJ whole genome shotgun (WGS) entry which is preliminary data.</text>
</comment>
<evidence type="ECO:0000256" key="1">
    <source>
        <dbReference type="SAM" id="MobiDB-lite"/>
    </source>
</evidence>
<dbReference type="PANTHER" id="PTHR30093:SF2">
    <property type="entry name" value="TYPE II SECRETION SYSTEM PROTEIN H"/>
    <property type="match status" value="1"/>
</dbReference>
<accession>A0A5C6A9X5</accession>
<dbReference type="Pfam" id="PF07963">
    <property type="entry name" value="N_methyl"/>
    <property type="match status" value="1"/>
</dbReference>
<evidence type="ECO:0000259" key="2">
    <source>
        <dbReference type="Pfam" id="PF07596"/>
    </source>
</evidence>
<dbReference type="Proteomes" id="UP000317421">
    <property type="component" value="Unassembled WGS sequence"/>
</dbReference>
<protein>
    <recommendedName>
        <fullName evidence="2">DUF1559 domain-containing protein</fullName>
    </recommendedName>
</protein>
<dbReference type="PANTHER" id="PTHR30093">
    <property type="entry name" value="GENERAL SECRETION PATHWAY PROTEIN G"/>
    <property type="match status" value="1"/>
</dbReference>
<dbReference type="Pfam" id="PF07596">
    <property type="entry name" value="SBP_bac_10"/>
    <property type="match status" value="1"/>
</dbReference>
<feature type="domain" description="DUF1559" evidence="2">
    <location>
        <begin position="38"/>
        <end position="343"/>
    </location>
</feature>
<keyword evidence="4" id="KW-1185">Reference proteome</keyword>
<proteinExistence type="predicted"/>
<feature type="region of interest" description="Disordered" evidence="1">
    <location>
        <begin position="261"/>
        <end position="314"/>
    </location>
</feature>
<reference evidence="3 4" key="1">
    <citation type="submission" date="2019-02" db="EMBL/GenBank/DDBJ databases">
        <title>Deep-cultivation of Planctomycetes and their phenomic and genomic characterization uncovers novel biology.</title>
        <authorList>
            <person name="Wiegand S."/>
            <person name="Jogler M."/>
            <person name="Boedeker C."/>
            <person name="Pinto D."/>
            <person name="Vollmers J."/>
            <person name="Rivas-Marin E."/>
            <person name="Kohn T."/>
            <person name="Peeters S.H."/>
            <person name="Heuer A."/>
            <person name="Rast P."/>
            <person name="Oberbeckmann S."/>
            <person name="Bunk B."/>
            <person name="Jeske O."/>
            <person name="Meyerdierks A."/>
            <person name="Storesund J.E."/>
            <person name="Kallscheuer N."/>
            <person name="Luecker S."/>
            <person name="Lage O.M."/>
            <person name="Pohl T."/>
            <person name="Merkel B.J."/>
            <person name="Hornburger P."/>
            <person name="Mueller R.-W."/>
            <person name="Bruemmer F."/>
            <person name="Labrenz M."/>
            <person name="Spormann A.M."/>
            <person name="Op Den Camp H."/>
            <person name="Overmann J."/>
            <person name="Amann R."/>
            <person name="Jetten M.S.M."/>
            <person name="Mascher T."/>
            <person name="Medema M.H."/>
            <person name="Devos D.P."/>
            <person name="Kaster A.-K."/>
            <person name="Ovreas L."/>
            <person name="Rohde M."/>
            <person name="Galperin M.Y."/>
            <person name="Jogler C."/>
        </authorList>
    </citation>
    <scope>NUCLEOTIDE SEQUENCE [LARGE SCALE GENOMIC DNA]</scope>
    <source>
        <strain evidence="3 4">Pla108</strain>
    </source>
</reference>
<evidence type="ECO:0000313" key="3">
    <source>
        <dbReference type="EMBL" id="TWT96157.1"/>
    </source>
</evidence>
<organism evidence="3 4">
    <name type="scientific">Botrimarina colliarenosi</name>
    <dbReference type="NCBI Taxonomy" id="2528001"/>
    <lineage>
        <taxon>Bacteria</taxon>
        <taxon>Pseudomonadati</taxon>
        <taxon>Planctomycetota</taxon>
        <taxon>Planctomycetia</taxon>
        <taxon>Pirellulales</taxon>
        <taxon>Lacipirellulaceae</taxon>
        <taxon>Botrimarina</taxon>
    </lineage>
</organism>
<dbReference type="InterPro" id="IPR011453">
    <property type="entry name" value="DUF1559"/>
</dbReference>